<feature type="compositionally biased region" description="Low complexity" evidence="2">
    <location>
        <begin position="44"/>
        <end position="53"/>
    </location>
</feature>
<name>A0A395IZK8_9HELO</name>
<evidence type="ECO:0000313" key="4">
    <source>
        <dbReference type="Proteomes" id="UP000249056"/>
    </source>
</evidence>
<dbReference type="OrthoDB" id="4850804at2759"/>
<evidence type="ECO:0000313" key="3">
    <source>
        <dbReference type="EMBL" id="RAL64873.1"/>
    </source>
</evidence>
<dbReference type="AlphaFoldDB" id="A0A395IZK8"/>
<evidence type="ECO:0008006" key="5">
    <source>
        <dbReference type="Google" id="ProtNLM"/>
    </source>
</evidence>
<evidence type="ECO:0000256" key="2">
    <source>
        <dbReference type="SAM" id="MobiDB-lite"/>
    </source>
</evidence>
<dbReference type="GO" id="GO:0000981">
    <property type="term" value="F:DNA-binding transcription factor activity, RNA polymerase II-specific"/>
    <property type="evidence" value="ECO:0007669"/>
    <property type="project" value="InterPro"/>
</dbReference>
<comment type="caution">
    <text evidence="3">The sequence shown here is derived from an EMBL/GenBank/DDBJ whole genome shotgun (WGS) entry which is preliminary data.</text>
</comment>
<evidence type="ECO:0000256" key="1">
    <source>
        <dbReference type="ARBA" id="ARBA00023242"/>
    </source>
</evidence>
<dbReference type="EMBL" id="QKRW01000012">
    <property type="protein sequence ID" value="RAL64873.1"/>
    <property type="molecule type" value="Genomic_DNA"/>
</dbReference>
<reference evidence="3 4" key="1">
    <citation type="submission" date="2018-06" db="EMBL/GenBank/DDBJ databases">
        <title>Genome Sequence of the Brown Rot Fungal Pathogen Monilinia fructigena.</title>
        <authorList>
            <person name="Landi L."/>
            <person name="De Miccolis Angelini R.M."/>
            <person name="Pollastro S."/>
            <person name="Abate D."/>
            <person name="Faretra F."/>
            <person name="Romanazzi G."/>
        </authorList>
    </citation>
    <scope>NUCLEOTIDE SEQUENCE [LARGE SCALE GENOMIC DNA]</scope>
    <source>
        <strain evidence="3 4">Mfrg269</strain>
    </source>
</reference>
<dbReference type="GO" id="GO:0008270">
    <property type="term" value="F:zinc ion binding"/>
    <property type="evidence" value="ECO:0007669"/>
    <property type="project" value="InterPro"/>
</dbReference>
<gene>
    <name evidence="3" type="ORF">DID88_001468</name>
</gene>
<dbReference type="InterPro" id="IPR001138">
    <property type="entry name" value="Zn2Cys6_DnaBD"/>
</dbReference>
<keyword evidence="1" id="KW-0539">Nucleus</keyword>
<accession>A0A395IZK8</accession>
<protein>
    <recommendedName>
        <fullName evidence="5">Zn(2)-C6 fungal-type domain-containing protein</fullName>
    </recommendedName>
</protein>
<dbReference type="SUPFAM" id="SSF57701">
    <property type="entry name" value="Zn2/Cys6 DNA-binding domain"/>
    <property type="match status" value="1"/>
</dbReference>
<keyword evidence="4" id="KW-1185">Reference proteome</keyword>
<proteinExistence type="predicted"/>
<dbReference type="Proteomes" id="UP000249056">
    <property type="component" value="Unassembled WGS sequence"/>
</dbReference>
<organism evidence="3 4">
    <name type="scientific">Monilinia fructigena</name>
    <dbReference type="NCBI Taxonomy" id="38457"/>
    <lineage>
        <taxon>Eukaryota</taxon>
        <taxon>Fungi</taxon>
        <taxon>Dikarya</taxon>
        <taxon>Ascomycota</taxon>
        <taxon>Pezizomycotina</taxon>
        <taxon>Leotiomycetes</taxon>
        <taxon>Helotiales</taxon>
        <taxon>Sclerotiniaceae</taxon>
        <taxon>Monilinia</taxon>
    </lineage>
</organism>
<dbReference type="CDD" id="cd00067">
    <property type="entry name" value="GAL4"/>
    <property type="match status" value="1"/>
</dbReference>
<dbReference type="InterPro" id="IPR036864">
    <property type="entry name" value="Zn2-C6_fun-type_DNA-bd_sf"/>
</dbReference>
<sequence length="124" mass="14083">MRIIKACDECKRKKIRCDPSHRRSSNTDMSRTSASFKPSPPSQSNPSPAASTPRYLVKHTQDSEKSSTPVESFAMEDLSFFQRRLQPMEPEMSTQPSIPNTANFSMTNYDTFPDFDTSFSTMND</sequence>
<feature type="region of interest" description="Disordered" evidence="2">
    <location>
        <begin position="16"/>
        <end position="71"/>
    </location>
</feature>